<dbReference type="SUPFAM" id="SSF53335">
    <property type="entry name" value="S-adenosyl-L-methionine-dependent methyltransferases"/>
    <property type="match status" value="1"/>
</dbReference>
<dbReference type="PANTHER" id="PTHR33841">
    <property type="entry name" value="DNA METHYLTRANSFERASE YEEA-RELATED"/>
    <property type="match status" value="1"/>
</dbReference>
<keyword evidence="3 9" id="KW-0489">Methyltransferase</keyword>
<feature type="compositionally biased region" description="Basic and acidic residues" evidence="6">
    <location>
        <begin position="748"/>
        <end position="774"/>
    </location>
</feature>
<dbReference type="GO" id="GO:0003677">
    <property type="term" value="F:DNA binding"/>
    <property type="evidence" value="ECO:0007669"/>
    <property type="project" value="InterPro"/>
</dbReference>
<comment type="caution">
    <text evidence="9">The sequence shown here is derived from an EMBL/GenBank/DDBJ whole genome shotgun (WGS) entry which is preliminary data.</text>
</comment>
<evidence type="ECO:0000256" key="3">
    <source>
        <dbReference type="ARBA" id="ARBA00022603"/>
    </source>
</evidence>
<keyword evidence="10" id="KW-1185">Reference proteome</keyword>
<dbReference type="EC" id="2.1.1.72" evidence="2"/>
<accession>A0A017HQV1</accession>
<dbReference type="InterPro" id="IPR050953">
    <property type="entry name" value="N4_N6_ade-DNA_methylase"/>
</dbReference>
<reference evidence="9 10" key="1">
    <citation type="submission" date="2013-02" db="EMBL/GenBank/DDBJ databases">
        <authorList>
            <person name="Fiebig A."/>
            <person name="Goeker M."/>
            <person name="Klenk H.-P.P."/>
        </authorList>
    </citation>
    <scope>NUCLEOTIDE SEQUENCE [LARGE SCALE GENOMIC DNA]</scope>
    <source>
        <strain evidence="9 10">DSM 19309</strain>
    </source>
</reference>
<evidence type="ECO:0000259" key="7">
    <source>
        <dbReference type="Pfam" id="PF02384"/>
    </source>
</evidence>
<evidence type="ECO:0000256" key="6">
    <source>
        <dbReference type="SAM" id="MobiDB-lite"/>
    </source>
</evidence>
<evidence type="ECO:0000256" key="4">
    <source>
        <dbReference type="ARBA" id="ARBA00022679"/>
    </source>
</evidence>
<evidence type="ECO:0000256" key="2">
    <source>
        <dbReference type="ARBA" id="ARBA00011900"/>
    </source>
</evidence>
<name>A0A017HQV1_9RHOB</name>
<comment type="similarity">
    <text evidence="1">Belongs to the N(4)/N(6)-methyltransferase family.</text>
</comment>
<organism evidence="9 10">
    <name type="scientific">Rubellimicrobium mesophilum DSM 19309</name>
    <dbReference type="NCBI Taxonomy" id="442562"/>
    <lineage>
        <taxon>Bacteria</taxon>
        <taxon>Pseudomonadati</taxon>
        <taxon>Pseudomonadota</taxon>
        <taxon>Alphaproteobacteria</taxon>
        <taxon>Rhodobacterales</taxon>
        <taxon>Roseobacteraceae</taxon>
        <taxon>Rubellimicrobium</taxon>
    </lineage>
</organism>
<dbReference type="GO" id="GO:0032259">
    <property type="term" value="P:methylation"/>
    <property type="evidence" value="ECO:0007669"/>
    <property type="project" value="UniProtKB-KW"/>
</dbReference>
<dbReference type="Proteomes" id="UP000019666">
    <property type="component" value="Unassembled WGS sequence"/>
</dbReference>
<proteinExistence type="inferred from homology"/>
<dbReference type="InterPro" id="IPR029063">
    <property type="entry name" value="SAM-dependent_MTases_sf"/>
</dbReference>
<feature type="region of interest" description="Disordered" evidence="6">
    <location>
        <begin position="738"/>
        <end position="774"/>
    </location>
</feature>
<feature type="domain" description="Type ISP restriction-modification enzyme LLaBIII C-terminal specificity" evidence="8">
    <location>
        <begin position="700"/>
        <end position="857"/>
    </location>
</feature>
<evidence type="ECO:0000256" key="5">
    <source>
        <dbReference type="ARBA" id="ARBA00047942"/>
    </source>
</evidence>
<dbReference type="PATRIC" id="fig|442562.3.peg.2279"/>
<dbReference type="InterPro" id="IPR041635">
    <property type="entry name" value="Type_ISP_LLaBIII_C"/>
</dbReference>
<dbReference type="RefSeq" id="WP_211262806.1">
    <property type="nucleotide sequence ID" value="NZ_KK088559.1"/>
</dbReference>
<evidence type="ECO:0000313" key="10">
    <source>
        <dbReference type="Proteomes" id="UP000019666"/>
    </source>
</evidence>
<dbReference type="Pfam" id="PF18135">
    <property type="entry name" value="Type_ISP_C"/>
    <property type="match status" value="1"/>
</dbReference>
<gene>
    <name evidence="9" type="ORF">Rumeso_02308</name>
</gene>
<dbReference type="PANTHER" id="PTHR33841:SF1">
    <property type="entry name" value="DNA METHYLTRANSFERASE A"/>
    <property type="match status" value="1"/>
</dbReference>
<evidence type="ECO:0000313" key="9">
    <source>
        <dbReference type="EMBL" id="EYD76119.1"/>
    </source>
</evidence>
<keyword evidence="4 9" id="KW-0808">Transferase</keyword>
<feature type="domain" description="DNA methylase adenine-specific" evidence="7">
    <location>
        <begin position="306"/>
        <end position="498"/>
    </location>
</feature>
<dbReference type="AlphaFoldDB" id="A0A017HQV1"/>
<comment type="catalytic activity">
    <reaction evidence="5">
        <text>a 2'-deoxyadenosine in DNA + S-adenosyl-L-methionine = an N(6)-methyl-2'-deoxyadenosine in DNA + S-adenosyl-L-homocysteine + H(+)</text>
        <dbReference type="Rhea" id="RHEA:15197"/>
        <dbReference type="Rhea" id="RHEA-COMP:12418"/>
        <dbReference type="Rhea" id="RHEA-COMP:12419"/>
        <dbReference type="ChEBI" id="CHEBI:15378"/>
        <dbReference type="ChEBI" id="CHEBI:57856"/>
        <dbReference type="ChEBI" id="CHEBI:59789"/>
        <dbReference type="ChEBI" id="CHEBI:90615"/>
        <dbReference type="ChEBI" id="CHEBI:90616"/>
        <dbReference type="EC" id="2.1.1.72"/>
    </reaction>
</comment>
<dbReference type="EMBL" id="AOSK01000059">
    <property type="protein sequence ID" value="EYD76119.1"/>
    <property type="molecule type" value="Genomic_DNA"/>
</dbReference>
<evidence type="ECO:0000256" key="1">
    <source>
        <dbReference type="ARBA" id="ARBA00006594"/>
    </source>
</evidence>
<dbReference type="Pfam" id="PF02384">
    <property type="entry name" value="N6_Mtase"/>
    <property type="match status" value="1"/>
</dbReference>
<dbReference type="GO" id="GO:0008170">
    <property type="term" value="F:N-methyltransferase activity"/>
    <property type="evidence" value="ECO:0007669"/>
    <property type="project" value="InterPro"/>
</dbReference>
<dbReference type="InterPro" id="IPR003356">
    <property type="entry name" value="DNA_methylase_A-5"/>
</dbReference>
<dbReference type="Gene3D" id="3.40.50.150">
    <property type="entry name" value="Vaccinia Virus protein VP39"/>
    <property type="match status" value="1"/>
</dbReference>
<sequence>MFDEIIAAYGKDTKAKLTAAAISGAPEDQLRAPLEGLVKGLSGVLGIGADKVTLVGETTLASLGTRPDYAVTVHGALVGFIELKAPGKGADPRKFTDAHDKAQWSRLKLLPNVLYTDGESFSLWQDGALVGGIVRLEGDLDAAGSKLAAPPSLLDRFKDFLGWSPIPPNSPKQLAEVAARLCRLLREEVLEELDHGATAFLGLKEEWRTLLFPQATSDEFADGYAQAVTFGLLMARAQGVALDGKIDQAIHGLGTGTLIGSALRLLTDDNETQKALGPALKSLLRVLGAVDWSKLSKGKPEAWLYFYEDFLEVYDNRLRKQTGSYYTPPEVVEAMVRLTDEALRDPALFDRPMGLASTDVTIADPATGTGTFLLGLLDRIAATIVADKGEGALPGALADVAKRLIGFELQFGPFAVAQLRLLAEMKELLHQEDGGPSSSPGAKLPVPRLYITDTLGNPYLAETQFSGLVAPIGKSRQEANAIKRDTPITVVIGNPPYKEKAKGRGGWIEAGGTGAKKPMDLWTPPADWSLGAHLKHLKNLYVYFWRWATWKVFAPDLSETTGRPDEDRGGIVCYITVAGFLNGPGFAKMRAELRRDCSAIWVIDCSPEGHQPEVSTRIFQGVQHPVCIVLAARAPGKDRETPARLRVRSLPEGKRKAKFEALAGIGLEDDGWAEGPSDWRAPFLAESKGAWAEFPALDSLFAWDGSGVMPGRTWVIAPDEESLRARWKRLVQEKDPAKKEALFYPHQGGDKTTDKPSKHGLHGHEHRAEPVASDSKDVIKPMRYAFRSFDRQWIIPDNRLLNRPNPDLWSGWSKRQVYITAPEDRTPENGPALTLSELIPDLHHYHGRGGPGLPTLARRRRRGPEPQACAPQSPCLCLR</sequence>
<dbReference type="GO" id="GO:0009007">
    <property type="term" value="F:site-specific DNA-methyltransferase (adenine-specific) activity"/>
    <property type="evidence" value="ECO:0007669"/>
    <property type="project" value="UniProtKB-EC"/>
</dbReference>
<evidence type="ECO:0000259" key="8">
    <source>
        <dbReference type="Pfam" id="PF18135"/>
    </source>
</evidence>
<dbReference type="PRINTS" id="PR00507">
    <property type="entry name" value="N12N6MTFRASE"/>
</dbReference>
<dbReference type="HOGENOM" id="CLU_009503_1_0_5"/>
<protein>
    <recommendedName>
        <fullName evidence="2">site-specific DNA-methyltransferase (adenine-specific)</fullName>
        <ecNumber evidence="2">2.1.1.72</ecNumber>
    </recommendedName>
</protein>
<dbReference type="STRING" id="442562.Rumeso_02308"/>